<keyword evidence="4" id="KW-0677">Repeat</keyword>
<feature type="repeat" description="WD" evidence="8">
    <location>
        <begin position="185"/>
        <end position="226"/>
    </location>
</feature>
<keyword evidence="1 7" id="KW-0963">Cytoplasm</keyword>
<evidence type="ECO:0000256" key="3">
    <source>
        <dbReference type="ARBA" id="ARBA00022574"/>
    </source>
</evidence>
<comment type="function">
    <text evidence="7">Component of the eukaryotic translation initiation factor 3 (eIF-3) complex, which is involved in protein synthesis of a specialized repertoire of mRNAs and, together with other initiation factors, stimulates binding of mRNA and methionyl-tRNAi to the 40S ribosome. The eIF-3 complex specifically targets and initiates translation of a subset of mRNAs involved in cell proliferation.</text>
</comment>
<evidence type="ECO:0000256" key="8">
    <source>
        <dbReference type="PROSITE-ProRule" id="PRU00221"/>
    </source>
</evidence>
<keyword evidence="10" id="KW-1185">Reference proteome</keyword>
<comment type="subunit">
    <text evidence="7">Component of the eukaryotic translation initiation factor 3 (eIF-3) complex.</text>
</comment>
<dbReference type="GO" id="GO:0033290">
    <property type="term" value="C:eukaryotic 48S preinitiation complex"/>
    <property type="evidence" value="ECO:0007669"/>
    <property type="project" value="UniProtKB-UniRule"/>
</dbReference>
<evidence type="ECO:0000256" key="2">
    <source>
        <dbReference type="ARBA" id="ARBA00022540"/>
    </source>
</evidence>
<dbReference type="AlphaFoldDB" id="A0AAV8UWQ5"/>
<comment type="subcellular location">
    <subcellularLocation>
        <location evidence="7">Cytoplasm</location>
    </subcellularLocation>
</comment>
<dbReference type="InterPro" id="IPR019775">
    <property type="entry name" value="WD40_repeat_CS"/>
</dbReference>
<evidence type="ECO:0000313" key="9">
    <source>
        <dbReference type="EMBL" id="KAJ8905717.1"/>
    </source>
</evidence>
<protein>
    <recommendedName>
        <fullName evidence="7">Eukaryotic translation initiation factor 3 subunit I</fullName>
        <shortName evidence="7">eIF3i</shortName>
    </recommendedName>
</protein>
<dbReference type="PROSITE" id="PS50082">
    <property type="entry name" value="WD_REPEATS_2"/>
    <property type="match status" value="4"/>
</dbReference>
<dbReference type="GO" id="GO:0071541">
    <property type="term" value="C:eukaryotic translation initiation factor 3 complex, eIF3m"/>
    <property type="evidence" value="ECO:0007669"/>
    <property type="project" value="TreeGrafter"/>
</dbReference>
<dbReference type="HAMAP" id="MF_03008">
    <property type="entry name" value="eIF3i"/>
    <property type="match status" value="1"/>
</dbReference>
<accession>A0AAV8UWQ5</accession>
<reference evidence="9 10" key="1">
    <citation type="journal article" date="2023" name="Nat. Commun.">
        <title>Origin of minicircular mitochondrial genomes in red algae.</title>
        <authorList>
            <person name="Lee Y."/>
            <person name="Cho C.H."/>
            <person name="Lee Y.M."/>
            <person name="Park S.I."/>
            <person name="Yang J.H."/>
            <person name="West J.A."/>
            <person name="Bhattacharya D."/>
            <person name="Yoon H.S."/>
        </authorList>
    </citation>
    <scope>NUCLEOTIDE SEQUENCE [LARGE SCALE GENOMIC DNA]</scope>
    <source>
        <strain evidence="9 10">CCMP1338</strain>
        <tissue evidence="9">Whole cell</tissue>
    </source>
</reference>
<dbReference type="GO" id="GO:0003723">
    <property type="term" value="F:RNA binding"/>
    <property type="evidence" value="ECO:0007669"/>
    <property type="project" value="TreeGrafter"/>
</dbReference>
<keyword evidence="2 7" id="KW-0396">Initiation factor</keyword>
<feature type="repeat" description="WD" evidence="8">
    <location>
        <begin position="281"/>
        <end position="322"/>
    </location>
</feature>
<evidence type="ECO:0000313" key="10">
    <source>
        <dbReference type="Proteomes" id="UP001157974"/>
    </source>
</evidence>
<evidence type="ECO:0000256" key="7">
    <source>
        <dbReference type="HAMAP-Rule" id="MF_03008"/>
    </source>
</evidence>
<keyword evidence="5 7" id="KW-0648">Protein biosynthesis</keyword>
<comment type="similarity">
    <text evidence="6">Belongs to the WD repeat STRAP family.</text>
</comment>
<dbReference type="GO" id="GO:0003743">
    <property type="term" value="F:translation initiation factor activity"/>
    <property type="evidence" value="ECO:0007669"/>
    <property type="project" value="UniProtKB-UniRule"/>
</dbReference>
<dbReference type="EMBL" id="JAMWBK010000004">
    <property type="protein sequence ID" value="KAJ8905717.1"/>
    <property type="molecule type" value="Genomic_DNA"/>
</dbReference>
<dbReference type="GO" id="GO:0001732">
    <property type="term" value="P:formation of cytoplasmic translation initiation complex"/>
    <property type="evidence" value="ECO:0007669"/>
    <property type="project" value="UniProtKB-UniRule"/>
</dbReference>
<gene>
    <name evidence="9" type="ORF">NDN08_002222</name>
</gene>
<comment type="similarity">
    <text evidence="7">Belongs to the eIF-3 subunit I family.</text>
</comment>
<dbReference type="InterPro" id="IPR027525">
    <property type="entry name" value="eIF3i"/>
</dbReference>
<feature type="repeat" description="WD" evidence="8">
    <location>
        <begin position="49"/>
        <end position="90"/>
    </location>
</feature>
<feature type="repeat" description="WD" evidence="8">
    <location>
        <begin position="6"/>
        <end position="37"/>
    </location>
</feature>
<keyword evidence="3 8" id="KW-0853">WD repeat</keyword>
<dbReference type="PANTHER" id="PTHR19877">
    <property type="entry name" value="EUKARYOTIC TRANSLATION INITIATION FACTOR 3 SUBUNIT I"/>
    <property type="match status" value="1"/>
</dbReference>
<sequence>MRPIILAGHERPVTQVIYNREGDLLFTAARDRSPMVWRAQQGGARLGTFEGHGGAIISIDVTADSKYLITGSADNSARMWEVNGGKQVFQWDFKCPVSSVSISPDEKHVAFATSMLMKQEPEIHIMKFSNDPSTLEAEKVQSLKGPKVTMSRALWTGAGDHIICGAEDGTVRKFDVKSGEEIACVKEHAGGINDLQIAPNKVHFITASADKTAKLWDLEDMSILKTFKTERPVNSAAISPLMDHIVLGGGQDASQVTTTTTQERFDSRFYHKIYETEIGKVGGHFGPINAVAFSPDGKQYTSGGEESVVRMHNLDEEYFTKNYN</sequence>
<dbReference type="InterPro" id="IPR036322">
    <property type="entry name" value="WD40_repeat_dom_sf"/>
</dbReference>
<name>A0AAV8UWQ5_9RHOD</name>
<proteinExistence type="inferred from homology"/>
<dbReference type="Gene3D" id="2.130.10.10">
    <property type="entry name" value="YVTN repeat-like/Quinoprotein amine dehydrogenase"/>
    <property type="match status" value="1"/>
</dbReference>
<dbReference type="GO" id="GO:0016282">
    <property type="term" value="C:eukaryotic 43S preinitiation complex"/>
    <property type="evidence" value="ECO:0007669"/>
    <property type="project" value="UniProtKB-UniRule"/>
</dbReference>
<dbReference type="PANTHER" id="PTHR19877:SF1">
    <property type="entry name" value="EUKARYOTIC TRANSLATION INITIATION FACTOR 3 SUBUNIT I"/>
    <property type="match status" value="1"/>
</dbReference>
<dbReference type="PROSITE" id="PS00678">
    <property type="entry name" value="WD_REPEATS_1"/>
    <property type="match status" value="1"/>
</dbReference>
<dbReference type="Pfam" id="PF24805">
    <property type="entry name" value="EIF3I"/>
    <property type="match status" value="1"/>
</dbReference>
<dbReference type="InterPro" id="IPR001680">
    <property type="entry name" value="WD40_rpt"/>
</dbReference>
<evidence type="ECO:0000256" key="1">
    <source>
        <dbReference type="ARBA" id="ARBA00022490"/>
    </source>
</evidence>
<evidence type="ECO:0000256" key="6">
    <source>
        <dbReference type="ARBA" id="ARBA00038394"/>
    </source>
</evidence>
<dbReference type="InterPro" id="IPR015943">
    <property type="entry name" value="WD40/YVTN_repeat-like_dom_sf"/>
</dbReference>
<organism evidence="9 10">
    <name type="scientific">Rhodosorus marinus</name>
    <dbReference type="NCBI Taxonomy" id="101924"/>
    <lineage>
        <taxon>Eukaryota</taxon>
        <taxon>Rhodophyta</taxon>
        <taxon>Stylonematophyceae</taxon>
        <taxon>Stylonematales</taxon>
        <taxon>Stylonemataceae</taxon>
        <taxon>Rhodosorus</taxon>
    </lineage>
</organism>
<dbReference type="Proteomes" id="UP001157974">
    <property type="component" value="Unassembled WGS sequence"/>
</dbReference>
<dbReference type="PRINTS" id="PR00320">
    <property type="entry name" value="GPROTEINBRPT"/>
</dbReference>
<evidence type="ECO:0000256" key="5">
    <source>
        <dbReference type="ARBA" id="ARBA00022917"/>
    </source>
</evidence>
<evidence type="ECO:0000256" key="4">
    <source>
        <dbReference type="ARBA" id="ARBA00022737"/>
    </source>
</evidence>
<comment type="caution">
    <text evidence="9">The sequence shown here is derived from an EMBL/GenBank/DDBJ whole genome shotgun (WGS) entry which is preliminary data.</text>
</comment>
<dbReference type="PROSITE" id="PS50294">
    <property type="entry name" value="WD_REPEATS_REGION"/>
    <property type="match status" value="3"/>
</dbReference>
<dbReference type="InterPro" id="IPR020472">
    <property type="entry name" value="WD40_PAC1"/>
</dbReference>
<dbReference type="SMART" id="SM00320">
    <property type="entry name" value="WD40"/>
    <property type="match status" value="5"/>
</dbReference>
<dbReference type="SUPFAM" id="SSF50978">
    <property type="entry name" value="WD40 repeat-like"/>
    <property type="match status" value="1"/>
</dbReference>
<dbReference type="CDD" id="cd00200">
    <property type="entry name" value="WD40"/>
    <property type="match status" value="1"/>
</dbReference>